<dbReference type="EMBL" id="KZ107845">
    <property type="protein sequence ID" value="OSS48721.1"/>
    <property type="molecule type" value="Genomic_DNA"/>
</dbReference>
<evidence type="ECO:0000256" key="2">
    <source>
        <dbReference type="ARBA" id="ARBA00022692"/>
    </source>
</evidence>
<dbReference type="OMA" id="IDATFIH"/>
<evidence type="ECO:0000256" key="6">
    <source>
        <dbReference type="SAM" id="Phobius"/>
    </source>
</evidence>
<feature type="domain" description="Major facilitator superfamily (MFS) profile" evidence="7">
    <location>
        <begin position="99"/>
        <end position="572"/>
    </location>
</feature>
<evidence type="ECO:0000313" key="9">
    <source>
        <dbReference type="Proteomes" id="UP000193240"/>
    </source>
</evidence>
<feature type="transmembrane region" description="Helical" evidence="6">
    <location>
        <begin position="230"/>
        <end position="249"/>
    </location>
</feature>
<dbReference type="PROSITE" id="PS50850">
    <property type="entry name" value="MFS"/>
    <property type="match status" value="1"/>
</dbReference>
<dbReference type="GO" id="GO:0005886">
    <property type="term" value="C:plasma membrane"/>
    <property type="evidence" value="ECO:0007669"/>
    <property type="project" value="TreeGrafter"/>
</dbReference>
<evidence type="ECO:0000256" key="5">
    <source>
        <dbReference type="SAM" id="MobiDB-lite"/>
    </source>
</evidence>
<feature type="transmembrane region" description="Helical" evidence="6">
    <location>
        <begin position="545"/>
        <end position="568"/>
    </location>
</feature>
<dbReference type="Pfam" id="PF07690">
    <property type="entry name" value="MFS_1"/>
    <property type="match status" value="1"/>
</dbReference>
<dbReference type="GO" id="GO:0022857">
    <property type="term" value="F:transmembrane transporter activity"/>
    <property type="evidence" value="ECO:0007669"/>
    <property type="project" value="InterPro"/>
</dbReference>
<feature type="compositionally biased region" description="Low complexity" evidence="5">
    <location>
        <begin position="37"/>
        <end position="48"/>
    </location>
</feature>
<sequence>MQPLQDSFYPPNELASPPLAKPLCEPSLETSAEYSSKKPSVSPTSSLSGPNGVNTTRRNRESYLLSGSIFLITSSGKTLNLPVPSGSPADPLNWSTWKMSGAVVAIALYSVVSLTVVQAASLMYQGIMAEFGRQNVKPWTKETLVTAPTLFMGFGALLWVPLSLGLGRRPVFLLVSLMMLLATIGAGYANDFRQLLACVCFLGLGEGFSLTSAFLMMIDMTFIHQRPKAVALLWSLAGFAGTSALVIVPHVTRNGDKWRQFYHYWAILMALSLITVFLFYPESYFKRPTVAFDGLILLQSATEKLTVYKDEEAESDLYRDLPDLPELPHRSPRAGMDGLRNRLGLSRSSFASWTALWHCYYQMAFCAINPLIFWVFIASATNFAGMLFIGTTYVQVLRSPPYNLPSSQIVLINICSGAGALLAFPFGGVLVGKAISRLARRNRGIREAEHFLVGYILPVLTGALSTLVYGLAVEFKTHPALYFLAYGLNGFSFTTMSISSTMWVTEAFPRWAAPAISVLAGSSYILSFSMSFAMVPWLTAHGYKLVGIELTVLQIVSGLIAVPVAFCGKSARQVIHGKWASERAGALRPL</sequence>
<feature type="transmembrane region" description="Helical" evidence="6">
    <location>
        <begin position="171"/>
        <end position="188"/>
    </location>
</feature>
<feature type="transmembrane region" description="Helical" evidence="6">
    <location>
        <begin position="144"/>
        <end position="164"/>
    </location>
</feature>
<feature type="transmembrane region" description="Helical" evidence="6">
    <location>
        <begin position="516"/>
        <end position="539"/>
    </location>
</feature>
<reference evidence="8 9" key="1">
    <citation type="journal article" date="2017" name="Genome Announc.">
        <title>Genome sequence of the saprophytic ascomycete Epicoccum nigrum ICMP 19927 strain isolated from New Zealand.</title>
        <authorList>
            <person name="Fokin M."/>
            <person name="Fleetwood D."/>
            <person name="Weir B.S."/>
            <person name="Villas-Boas S.G."/>
        </authorList>
    </citation>
    <scope>NUCLEOTIDE SEQUENCE [LARGE SCALE GENOMIC DNA]</scope>
    <source>
        <strain evidence="8 9">ICMP 19927</strain>
    </source>
</reference>
<comment type="subcellular location">
    <subcellularLocation>
        <location evidence="1">Membrane</location>
        <topology evidence="1">Multi-pass membrane protein</topology>
    </subcellularLocation>
</comment>
<feature type="transmembrane region" description="Helical" evidence="6">
    <location>
        <begin position="261"/>
        <end position="280"/>
    </location>
</feature>
<dbReference type="Gene3D" id="1.20.1250.20">
    <property type="entry name" value="MFS general substrate transporter like domains"/>
    <property type="match status" value="1"/>
</dbReference>
<feature type="transmembrane region" description="Helical" evidence="6">
    <location>
        <begin position="452"/>
        <end position="471"/>
    </location>
</feature>
<evidence type="ECO:0000256" key="1">
    <source>
        <dbReference type="ARBA" id="ARBA00004141"/>
    </source>
</evidence>
<dbReference type="InterPro" id="IPR036259">
    <property type="entry name" value="MFS_trans_sf"/>
</dbReference>
<dbReference type="PANTHER" id="PTHR23502:SF47">
    <property type="entry name" value="MAJOR FACILITATOR SUPERFAMILY (MFS) PROFILE DOMAIN-CONTAINING PROTEIN-RELATED"/>
    <property type="match status" value="1"/>
</dbReference>
<evidence type="ECO:0000256" key="4">
    <source>
        <dbReference type="ARBA" id="ARBA00023136"/>
    </source>
</evidence>
<keyword evidence="9" id="KW-1185">Reference proteome</keyword>
<gene>
    <name evidence="8" type="ORF">B5807_07107</name>
</gene>
<keyword evidence="2 6" id="KW-0812">Transmembrane</keyword>
<feature type="transmembrane region" description="Helical" evidence="6">
    <location>
        <begin position="194"/>
        <end position="218"/>
    </location>
</feature>
<keyword evidence="4 6" id="KW-0472">Membrane</keyword>
<dbReference type="InParanoid" id="A0A1Y2LY15"/>
<accession>A0A1Y2LY15</accession>
<feature type="transmembrane region" description="Helical" evidence="6">
    <location>
        <begin position="483"/>
        <end position="504"/>
    </location>
</feature>
<feature type="region of interest" description="Disordered" evidence="5">
    <location>
        <begin position="1"/>
        <end position="57"/>
    </location>
</feature>
<proteinExistence type="predicted"/>
<evidence type="ECO:0000313" key="8">
    <source>
        <dbReference type="EMBL" id="OSS48721.1"/>
    </source>
</evidence>
<dbReference type="SUPFAM" id="SSF103473">
    <property type="entry name" value="MFS general substrate transporter"/>
    <property type="match status" value="1"/>
</dbReference>
<feature type="transmembrane region" description="Helical" evidence="6">
    <location>
        <begin position="409"/>
        <end position="431"/>
    </location>
</feature>
<dbReference type="InterPro" id="IPR020846">
    <property type="entry name" value="MFS_dom"/>
</dbReference>
<dbReference type="AlphaFoldDB" id="A0A1Y2LY15"/>
<evidence type="ECO:0000256" key="3">
    <source>
        <dbReference type="ARBA" id="ARBA00022989"/>
    </source>
</evidence>
<dbReference type="Proteomes" id="UP000193240">
    <property type="component" value="Unassembled WGS sequence"/>
</dbReference>
<feature type="transmembrane region" description="Helical" evidence="6">
    <location>
        <begin position="102"/>
        <end position="124"/>
    </location>
</feature>
<feature type="transmembrane region" description="Helical" evidence="6">
    <location>
        <begin position="371"/>
        <end position="389"/>
    </location>
</feature>
<protein>
    <recommendedName>
        <fullName evidence="7">Major facilitator superfamily (MFS) profile domain-containing protein</fullName>
    </recommendedName>
</protein>
<organism evidence="8 9">
    <name type="scientific">Epicoccum nigrum</name>
    <name type="common">Soil fungus</name>
    <name type="synonym">Epicoccum purpurascens</name>
    <dbReference type="NCBI Taxonomy" id="105696"/>
    <lineage>
        <taxon>Eukaryota</taxon>
        <taxon>Fungi</taxon>
        <taxon>Dikarya</taxon>
        <taxon>Ascomycota</taxon>
        <taxon>Pezizomycotina</taxon>
        <taxon>Dothideomycetes</taxon>
        <taxon>Pleosporomycetidae</taxon>
        <taxon>Pleosporales</taxon>
        <taxon>Pleosporineae</taxon>
        <taxon>Didymellaceae</taxon>
        <taxon>Epicoccum</taxon>
    </lineage>
</organism>
<dbReference type="PANTHER" id="PTHR23502">
    <property type="entry name" value="MAJOR FACILITATOR SUPERFAMILY"/>
    <property type="match status" value="1"/>
</dbReference>
<name>A0A1Y2LY15_EPING</name>
<dbReference type="InterPro" id="IPR011701">
    <property type="entry name" value="MFS"/>
</dbReference>
<dbReference type="STRING" id="105696.A0A1Y2LY15"/>
<evidence type="ECO:0000259" key="7">
    <source>
        <dbReference type="PROSITE" id="PS50850"/>
    </source>
</evidence>
<keyword evidence="3 6" id="KW-1133">Transmembrane helix</keyword>